<name>A0AAE1WBB0_9LAMI</name>
<dbReference type="EMBL" id="JACGWL010000012">
    <property type="protein sequence ID" value="KAK4390044.1"/>
    <property type="molecule type" value="Genomic_DNA"/>
</dbReference>
<evidence type="ECO:0000313" key="2">
    <source>
        <dbReference type="Proteomes" id="UP001289374"/>
    </source>
</evidence>
<comment type="caution">
    <text evidence="1">The sequence shown here is derived from an EMBL/GenBank/DDBJ whole genome shotgun (WGS) entry which is preliminary data.</text>
</comment>
<dbReference type="Pfam" id="PF15011">
    <property type="entry name" value="CA109-like"/>
    <property type="match status" value="1"/>
</dbReference>
<dbReference type="PANTHER" id="PTHR37904:SF2">
    <property type="entry name" value="OS10G0566900 PROTEIN"/>
    <property type="match status" value="1"/>
</dbReference>
<proteinExistence type="predicted"/>
<dbReference type="InterPro" id="IPR029159">
    <property type="entry name" value="CA109-like"/>
</dbReference>
<evidence type="ECO:0000313" key="1">
    <source>
        <dbReference type="EMBL" id="KAK4390044.1"/>
    </source>
</evidence>
<dbReference type="Proteomes" id="UP001289374">
    <property type="component" value="Unassembled WGS sequence"/>
</dbReference>
<reference evidence="1" key="2">
    <citation type="journal article" date="2024" name="Plant">
        <title>Genomic evolution and insights into agronomic trait innovations of Sesamum species.</title>
        <authorList>
            <person name="Miao H."/>
            <person name="Wang L."/>
            <person name="Qu L."/>
            <person name="Liu H."/>
            <person name="Sun Y."/>
            <person name="Le M."/>
            <person name="Wang Q."/>
            <person name="Wei S."/>
            <person name="Zheng Y."/>
            <person name="Lin W."/>
            <person name="Duan Y."/>
            <person name="Cao H."/>
            <person name="Xiong S."/>
            <person name="Wang X."/>
            <person name="Wei L."/>
            <person name="Li C."/>
            <person name="Ma Q."/>
            <person name="Ju M."/>
            <person name="Zhao R."/>
            <person name="Li G."/>
            <person name="Mu C."/>
            <person name="Tian Q."/>
            <person name="Mei H."/>
            <person name="Zhang T."/>
            <person name="Gao T."/>
            <person name="Zhang H."/>
        </authorList>
    </citation>
    <scope>NUCLEOTIDE SEQUENCE</scope>
    <source>
        <strain evidence="1">K16</strain>
    </source>
</reference>
<dbReference type="PANTHER" id="PTHR37904">
    <property type="entry name" value="OS10G0566900 PROTEIN"/>
    <property type="match status" value="1"/>
</dbReference>
<gene>
    <name evidence="1" type="ORF">Sango_2067700</name>
</gene>
<keyword evidence="2" id="KW-1185">Reference proteome</keyword>
<dbReference type="AlphaFoldDB" id="A0AAE1WBB0"/>
<sequence length="231" mass="26761">MESIVKKYQQKFRRVKDEMSRWEELQSRLISQFSNSSSIIQRLQVIQDSRNYGALKCVEGIENAVLAKQMESLQTILLSINKTMEEFHGIVSSLEKIVRDSRQLVKAGSSQPGAKQLKQRVGLKPTLADCLDGLRLLEEMHRSEYLLKLSVVSALPALALKPSESGDLVALQQLLIDQPNIPGEEETRNRMLKYLETEERMQRKEAMAWEDFQYSVLRVMNWREELQLKYM</sequence>
<accession>A0AAE1WBB0</accession>
<organism evidence="1 2">
    <name type="scientific">Sesamum angolense</name>
    <dbReference type="NCBI Taxonomy" id="2727404"/>
    <lineage>
        <taxon>Eukaryota</taxon>
        <taxon>Viridiplantae</taxon>
        <taxon>Streptophyta</taxon>
        <taxon>Embryophyta</taxon>
        <taxon>Tracheophyta</taxon>
        <taxon>Spermatophyta</taxon>
        <taxon>Magnoliopsida</taxon>
        <taxon>eudicotyledons</taxon>
        <taxon>Gunneridae</taxon>
        <taxon>Pentapetalae</taxon>
        <taxon>asterids</taxon>
        <taxon>lamiids</taxon>
        <taxon>Lamiales</taxon>
        <taxon>Pedaliaceae</taxon>
        <taxon>Sesamum</taxon>
    </lineage>
</organism>
<dbReference type="InterPro" id="IPR038985">
    <property type="entry name" value="OPRN-like"/>
</dbReference>
<reference evidence="1" key="1">
    <citation type="submission" date="2020-06" db="EMBL/GenBank/DDBJ databases">
        <authorList>
            <person name="Li T."/>
            <person name="Hu X."/>
            <person name="Zhang T."/>
            <person name="Song X."/>
            <person name="Zhang H."/>
            <person name="Dai N."/>
            <person name="Sheng W."/>
            <person name="Hou X."/>
            <person name="Wei L."/>
        </authorList>
    </citation>
    <scope>NUCLEOTIDE SEQUENCE</scope>
    <source>
        <strain evidence="1">K16</strain>
        <tissue evidence="1">Leaf</tissue>
    </source>
</reference>
<protein>
    <submittedName>
        <fullName evidence="1">Uncharacterized protein</fullName>
    </submittedName>
</protein>